<dbReference type="Proteomes" id="UP000196475">
    <property type="component" value="Unassembled WGS sequence"/>
</dbReference>
<feature type="transmembrane region" description="Helical" evidence="1">
    <location>
        <begin position="52"/>
        <end position="70"/>
    </location>
</feature>
<feature type="transmembrane region" description="Helical" evidence="1">
    <location>
        <begin position="90"/>
        <end position="110"/>
    </location>
</feature>
<dbReference type="AlphaFoldDB" id="A0A1Y3PKF4"/>
<keyword evidence="1" id="KW-0812">Transmembrane</keyword>
<sequence length="163" mass="18827">MLRFLWLALSLMGWGLVFHFLPRMPPNALLLPAGVSLIGYLYGWAIHKRNRLIHFFVIGLWIGVWISYQGMEVHAAHAHALPFHIPSATLGKTLMIITMFVSGFLTFANYRVSLNFIQRRGNIDRDLLGRLYGDDPWRRFKSLFKRKKGEVTISLGEEIPFKD</sequence>
<name>A0A1Y3PKF4_9BACI</name>
<protein>
    <submittedName>
        <fullName evidence="2">Uncharacterized protein</fullName>
    </submittedName>
</protein>
<comment type="caution">
    <text evidence="2">The sequence shown here is derived from an EMBL/GenBank/DDBJ whole genome shotgun (WGS) entry which is preliminary data.</text>
</comment>
<keyword evidence="1" id="KW-0472">Membrane</keyword>
<evidence type="ECO:0000313" key="3">
    <source>
        <dbReference type="Proteomes" id="UP000196475"/>
    </source>
</evidence>
<gene>
    <name evidence="2" type="ORF">BAA01_06590</name>
</gene>
<accession>A0A1Y3PKF4</accession>
<evidence type="ECO:0000256" key="1">
    <source>
        <dbReference type="SAM" id="Phobius"/>
    </source>
</evidence>
<organism evidence="2 3">
    <name type="scientific">Bacillus thermozeamaize</name>
    <dbReference type="NCBI Taxonomy" id="230954"/>
    <lineage>
        <taxon>Bacteria</taxon>
        <taxon>Bacillati</taxon>
        <taxon>Bacillota</taxon>
        <taxon>Bacilli</taxon>
        <taxon>Bacillales</taxon>
        <taxon>Bacillaceae</taxon>
        <taxon>Bacillus</taxon>
    </lineage>
</organism>
<evidence type="ECO:0000313" key="2">
    <source>
        <dbReference type="EMBL" id="OUM87554.1"/>
    </source>
</evidence>
<keyword evidence="1" id="KW-1133">Transmembrane helix</keyword>
<dbReference type="EMBL" id="LZRT01000073">
    <property type="protein sequence ID" value="OUM87554.1"/>
    <property type="molecule type" value="Genomic_DNA"/>
</dbReference>
<proteinExistence type="predicted"/>
<feature type="transmembrane region" description="Helical" evidence="1">
    <location>
        <begin position="25"/>
        <end position="45"/>
    </location>
</feature>
<reference evidence="3" key="1">
    <citation type="submission" date="2016-06" db="EMBL/GenBank/DDBJ databases">
        <authorList>
            <person name="Nascimento L."/>
            <person name="Pereira R.V."/>
            <person name="Martins L.F."/>
            <person name="Quaggio R.B."/>
            <person name="Silva A.M."/>
            <person name="Setubal J.C."/>
        </authorList>
    </citation>
    <scope>NUCLEOTIDE SEQUENCE [LARGE SCALE GENOMIC DNA]</scope>
</reference>